<evidence type="ECO:0000313" key="5">
    <source>
        <dbReference type="Proteomes" id="UP000824249"/>
    </source>
</evidence>
<organism evidence="4 5">
    <name type="scientific">Candidatus Borkfalkia faecigallinarum</name>
    <dbReference type="NCBI Taxonomy" id="2838509"/>
    <lineage>
        <taxon>Bacteria</taxon>
        <taxon>Bacillati</taxon>
        <taxon>Bacillota</taxon>
        <taxon>Clostridia</taxon>
        <taxon>Christensenellales</taxon>
        <taxon>Christensenellaceae</taxon>
        <taxon>Candidatus Borkfalkia</taxon>
    </lineage>
</organism>
<dbReference type="SUPFAM" id="SSF55729">
    <property type="entry name" value="Acyl-CoA N-acyltransferases (Nat)"/>
    <property type="match status" value="1"/>
</dbReference>
<dbReference type="InterPro" id="IPR050832">
    <property type="entry name" value="Bact_Acetyltransf"/>
</dbReference>
<proteinExistence type="predicted"/>
<comment type="caution">
    <text evidence="4">The sequence shown here is derived from an EMBL/GenBank/DDBJ whole genome shotgun (WGS) entry which is preliminary data.</text>
</comment>
<keyword evidence="1 4" id="KW-0808">Transferase</keyword>
<dbReference type="EMBL" id="DXFD01000026">
    <property type="protein sequence ID" value="HIX46387.1"/>
    <property type="molecule type" value="Genomic_DNA"/>
</dbReference>
<feature type="domain" description="N-acetyltransferase" evidence="3">
    <location>
        <begin position="18"/>
        <end position="154"/>
    </location>
</feature>
<dbReference type="PROSITE" id="PS51186">
    <property type="entry name" value="GNAT"/>
    <property type="match status" value="1"/>
</dbReference>
<evidence type="ECO:0000256" key="2">
    <source>
        <dbReference type="ARBA" id="ARBA00023315"/>
    </source>
</evidence>
<dbReference type="InterPro" id="IPR016181">
    <property type="entry name" value="Acyl_CoA_acyltransferase"/>
</dbReference>
<dbReference type="Proteomes" id="UP000824249">
    <property type="component" value="Unassembled WGS sequence"/>
</dbReference>
<reference evidence="4" key="1">
    <citation type="journal article" date="2021" name="PeerJ">
        <title>Extensive microbial diversity within the chicken gut microbiome revealed by metagenomics and culture.</title>
        <authorList>
            <person name="Gilroy R."/>
            <person name="Ravi A."/>
            <person name="Getino M."/>
            <person name="Pursley I."/>
            <person name="Horton D.L."/>
            <person name="Alikhan N.F."/>
            <person name="Baker D."/>
            <person name="Gharbi K."/>
            <person name="Hall N."/>
            <person name="Watson M."/>
            <person name="Adriaenssens E.M."/>
            <person name="Foster-Nyarko E."/>
            <person name="Jarju S."/>
            <person name="Secka A."/>
            <person name="Antonio M."/>
            <person name="Oren A."/>
            <person name="Chaudhuri R.R."/>
            <person name="La Ragione R."/>
            <person name="Hildebrand F."/>
            <person name="Pallen M.J."/>
        </authorList>
    </citation>
    <scope>NUCLEOTIDE SEQUENCE</scope>
    <source>
        <strain evidence="4">26628</strain>
    </source>
</reference>
<name>A0A9D2AQC9_9FIRM</name>
<dbReference type="GO" id="GO:0016747">
    <property type="term" value="F:acyltransferase activity, transferring groups other than amino-acyl groups"/>
    <property type="evidence" value="ECO:0007669"/>
    <property type="project" value="InterPro"/>
</dbReference>
<gene>
    <name evidence="4" type="ORF">H9737_01685</name>
</gene>
<dbReference type="PANTHER" id="PTHR43877">
    <property type="entry name" value="AMINOALKYLPHOSPHONATE N-ACETYLTRANSFERASE-RELATED-RELATED"/>
    <property type="match status" value="1"/>
</dbReference>
<reference evidence="4" key="2">
    <citation type="submission" date="2021-04" db="EMBL/GenBank/DDBJ databases">
        <authorList>
            <person name="Gilroy R."/>
        </authorList>
    </citation>
    <scope>NUCLEOTIDE SEQUENCE</scope>
    <source>
        <strain evidence="4">26628</strain>
    </source>
</reference>
<dbReference type="Pfam" id="PF13673">
    <property type="entry name" value="Acetyltransf_10"/>
    <property type="match status" value="1"/>
</dbReference>
<dbReference type="InterPro" id="IPR000182">
    <property type="entry name" value="GNAT_dom"/>
</dbReference>
<dbReference type="Gene3D" id="3.40.630.30">
    <property type="match status" value="1"/>
</dbReference>
<evidence type="ECO:0000259" key="3">
    <source>
        <dbReference type="PROSITE" id="PS51186"/>
    </source>
</evidence>
<keyword evidence="2 4" id="KW-0012">Acyltransferase</keyword>
<accession>A0A9D2AQC9</accession>
<protein>
    <submittedName>
        <fullName evidence="4">GNAT family N-acetyltransferase</fullName>
        <ecNumber evidence="4">2.3.1.-</ecNumber>
    </submittedName>
</protein>
<dbReference type="EC" id="2.3.1.-" evidence="4"/>
<evidence type="ECO:0000256" key="1">
    <source>
        <dbReference type="ARBA" id="ARBA00022679"/>
    </source>
</evidence>
<sequence>METQKDKPTAPDAGGTHYIVRLFSSLPDEARAIREEVFQREQGFADEFDEIDGRAVHAVLYQDGEPCGTCRVFAAEGRARIGRVAVLRGARGKGAGGRLLAAAEEAAAAMGLAETELAAQVRARGFYEKYGYAACSEPFDEEGCPHILMRKRAAAFPRESPPAM</sequence>
<dbReference type="AlphaFoldDB" id="A0A9D2AQC9"/>
<dbReference type="PANTHER" id="PTHR43877:SF2">
    <property type="entry name" value="AMINOALKYLPHOSPHONATE N-ACETYLTRANSFERASE-RELATED"/>
    <property type="match status" value="1"/>
</dbReference>
<evidence type="ECO:0000313" key="4">
    <source>
        <dbReference type="EMBL" id="HIX46387.1"/>
    </source>
</evidence>